<dbReference type="PROSITE" id="PS00676">
    <property type="entry name" value="SIGMA54_INTERACT_2"/>
    <property type="match status" value="1"/>
</dbReference>
<gene>
    <name evidence="7" type="ORF">C7378_3189</name>
</gene>
<dbReference type="InterPro" id="IPR025944">
    <property type="entry name" value="Sigma_54_int_dom_CS"/>
</dbReference>
<dbReference type="Gene3D" id="1.10.10.60">
    <property type="entry name" value="Homeodomain-like"/>
    <property type="match status" value="1"/>
</dbReference>
<dbReference type="Proteomes" id="UP000295210">
    <property type="component" value="Unassembled WGS sequence"/>
</dbReference>
<feature type="domain" description="Sigma-54 factor interaction" evidence="6">
    <location>
        <begin position="134"/>
        <end position="363"/>
    </location>
</feature>
<dbReference type="FunFam" id="3.40.50.300:FF:000006">
    <property type="entry name" value="DNA-binding transcriptional regulator NtrC"/>
    <property type="match status" value="1"/>
</dbReference>
<dbReference type="InterPro" id="IPR025662">
    <property type="entry name" value="Sigma_54_int_dom_ATP-bd_1"/>
</dbReference>
<dbReference type="SUPFAM" id="SSF52540">
    <property type="entry name" value="P-loop containing nucleoside triphosphate hydrolases"/>
    <property type="match status" value="1"/>
</dbReference>
<evidence type="ECO:0000256" key="3">
    <source>
        <dbReference type="ARBA" id="ARBA00023015"/>
    </source>
</evidence>
<keyword evidence="2" id="KW-0067">ATP-binding</keyword>
<evidence type="ECO:0000313" key="7">
    <source>
        <dbReference type="EMBL" id="TCK70800.1"/>
    </source>
</evidence>
<dbReference type="SUPFAM" id="SSF52172">
    <property type="entry name" value="CheY-like"/>
    <property type="match status" value="1"/>
</dbReference>
<dbReference type="Gene3D" id="1.10.8.60">
    <property type="match status" value="1"/>
</dbReference>
<dbReference type="InterPro" id="IPR002197">
    <property type="entry name" value="HTH_Fis"/>
</dbReference>
<sequence>MPDSKLPRALVAVSEEKARLTLSAHLRYHGWLVERFDGVSADVCDLVRVHCPSLLMLSVEKDSHTLARLLHEFPSLKVVVIAPPSAETAFEAARLGAQRMLTLPLDEKQLSQDIFSIPAADNGAGKQTGAELASFSSSARMQEILETVGKVATTSATVLIRGESGVGKELVARMIYSQSARRDRPFVKVNCAAIPHELLESELFGYEAGAFTGAQQPKPGKFELADGGTLFLDEIGEMHPALQAKLLHVLQDGQFARLGAKRDTNVDVRLLCATNKPLEQRVTEGLFREDLFYRINVVTVHVPPLRERRDEIRGLIEHFLARYSKVYERHAPPFTDEVLSFLVNYSWPGNIRELENLVKRYVIVGGATQIVRELTLHMLEQAESKTGGINRQSTSESQPPLAAEPTLLEIGRRAAWDAEQKAIRAMLLETKWNRREAARRLKVSYKALLNKIQLMNKEEGGRDALKPRSGI</sequence>
<evidence type="ECO:0000313" key="8">
    <source>
        <dbReference type="Proteomes" id="UP000295210"/>
    </source>
</evidence>
<dbReference type="GO" id="GO:0005524">
    <property type="term" value="F:ATP binding"/>
    <property type="evidence" value="ECO:0007669"/>
    <property type="project" value="UniProtKB-KW"/>
</dbReference>
<dbReference type="Pfam" id="PF02954">
    <property type="entry name" value="HTH_8"/>
    <property type="match status" value="1"/>
</dbReference>
<comment type="caution">
    <text evidence="7">The sequence shown here is derived from an EMBL/GenBank/DDBJ whole genome shotgun (WGS) entry which is preliminary data.</text>
</comment>
<evidence type="ECO:0000256" key="4">
    <source>
        <dbReference type="ARBA" id="ARBA00023125"/>
    </source>
</evidence>
<keyword evidence="1" id="KW-0547">Nucleotide-binding</keyword>
<dbReference type="Pfam" id="PF00158">
    <property type="entry name" value="Sigma54_activat"/>
    <property type="match status" value="1"/>
</dbReference>
<protein>
    <submittedName>
        <fullName evidence="7">Two-component system nitrogen regulation response regulator GlnG</fullName>
    </submittedName>
</protein>
<dbReference type="Gene3D" id="3.40.50.300">
    <property type="entry name" value="P-loop containing nucleotide triphosphate hydrolases"/>
    <property type="match status" value="1"/>
</dbReference>
<dbReference type="EMBL" id="SMGK01000006">
    <property type="protein sequence ID" value="TCK70800.1"/>
    <property type="molecule type" value="Genomic_DNA"/>
</dbReference>
<dbReference type="GO" id="GO:0006355">
    <property type="term" value="P:regulation of DNA-templated transcription"/>
    <property type="evidence" value="ECO:0007669"/>
    <property type="project" value="InterPro"/>
</dbReference>
<evidence type="ECO:0000259" key="6">
    <source>
        <dbReference type="PROSITE" id="PS50045"/>
    </source>
</evidence>
<evidence type="ECO:0000256" key="2">
    <source>
        <dbReference type="ARBA" id="ARBA00022840"/>
    </source>
</evidence>
<keyword evidence="3" id="KW-0805">Transcription regulation</keyword>
<keyword evidence="4" id="KW-0238">DNA-binding</keyword>
<dbReference type="PROSITE" id="PS00688">
    <property type="entry name" value="SIGMA54_INTERACT_3"/>
    <property type="match status" value="1"/>
</dbReference>
<evidence type="ECO:0000256" key="5">
    <source>
        <dbReference type="ARBA" id="ARBA00023163"/>
    </source>
</evidence>
<dbReference type="InterPro" id="IPR009057">
    <property type="entry name" value="Homeodomain-like_sf"/>
</dbReference>
<dbReference type="Pfam" id="PF25601">
    <property type="entry name" value="AAA_lid_14"/>
    <property type="match status" value="1"/>
</dbReference>
<dbReference type="InterPro" id="IPR058031">
    <property type="entry name" value="AAA_lid_NorR"/>
</dbReference>
<dbReference type="PROSITE" id="PS00675">
    <property type="entry name" value="SIGMA54_INTERACT_1"/>
    <property type="match status" value="1"/>
</dbReference>
<dbReference type="CDD" id="cd00009">
    <property type="entry name" value="AAA"/>
    <property type="match status" value="1"/>
</dbReference>
<keyword evidence="5" id="KW-0804">Transcription</keyword>
<dbReference type="InterPro" id="IPR011006">
    <property type="entry name" value="CheY-like_superfamily"/>
</dbReference>
<dbReference type="InterPro" id="IPR027417">
    <property type="entry name" value="P-loop_NTPase"/>
</dbReference>
<evidence type="ECO:0000256" key="1">
    <source>
        <dbReference type="ARBA" id="ARBA00022741"/>
    </source>
</evidence>
<dbReference type="InterPro" id="IPR002078">
    <property type="entry name" value="Sigma_54_int"/>
</dbReference>
<keyword evidence="8" id="KW-1185">Reference proteome</keyword>
<dbReference type="PROSITE" id="PS50045">
    <property type="entry name" value="SIGMA54_INTERACT_4"/>
    <property type="match status" value="1"/>
</dbReference>
<dbReference type="InterPro" id="IPR025943">
    <property type="entry name" value="Sigma_54_int_dom_ATP-bd_2"/>
</dbReference>
<reference evidence="7 8" key="1">
    <citation type="submission" date="2019-03" db="EMBL/GenBank/DDBJ databases">
        <title>Genomic Encyclopedia of Type Strains, Phase IV (KMG-IV): sequencing the most valuable type-strain genomes for metagenomic binning, comparative biology and taxonomic classification.</title>
        <authorList>
            <person name="Goeker M."/>
        </authorList>
    </citation>
    <scope>NUCLEOTIDE SEQUENCE [LARGE SCALE GENOMIC DNA]</scope>
    <source>
        <strain evidence="7 8">DSM 103428</strain>
    </source>
</reference>
<dbReference type="AlphaFoldDB" id="A0A4R1L1K0"/>
<dbReference type="SUPFAM" id="SSF46689">
    <property type="entry name" value="Homeodomain-like"/>
    <property type="match status" value="1"/>
</dbReference>
<dbReference type="RefSeq" id="WP_131998841.1">
    <property type="nucleotide sequence ID" value="NZ_SMGK01000006.1"/>
</dbReference>
<proteinExistence type="predicted"/>
<dbReference type="SMART" id="SM00382">
    <property type="entry name" value="AAA"/>
    <property type="match status" value="1"/>
</dbReference>
<name>A0A4R1L1K0_9BACT</name>
<accession>A0A4R1L1K0</accession>
<dbReference type="GO" id="GO:0043565">
    <property type="term" value="F:sequence-specific DNA binding"/>
    <property type="evidence" value="ECO:0007669"/>
    <property type="project" value="InterPro"/>
</dbReference>
<organism evidence="7 8">
    <name type="scientific">Acidipila rosea</name>
    <dbReference type="NCBI Taxonomy" id="768535"/>
    <lineage>
        <taxon>Bacteria</taxon>
        <taxon>Pseudomonadati</taxon>
        <taxon>Acidobacteriota</taxon>
        <taxon>Terriglobia</taxon>
        <taxon>Terriglobales</taxon>
        <taxon>Acidobacteriaceae</taxon>
        <taxon>Acidipila</taxon>
    </lineage>
</organism>
<dbReference type="OrthoDB" id="110806at2"/>
<dbReference type="PANTHER" id="PTHR32071">
    <property type="entry name" value="TRANSCRIPTIONAL REGULATORY PROTEIN"/>
    <property type="match status" value="1"/>
</dbReference>
<dbReference type="InterPro" id="IPR003593">
    <property type="entry name" value="AAA+_ATPase"/>
</dbReference>